<feature type="compositionally biased region" description="Polar residues" evidence="5">
    <location>
        <begin position="558"/>
        <end position="577"/>
    </location>
</feature>
<comment type="caution">
    <text evidence="6">The sequence shown here is derived from an EMBL/GenBank/DDBJ whole genome shotgun (WGS) entry which is preliminary data.</text>
</comment>
<evidence type="ECO:0000256" key="3">
    <source>
        <dbReference type="ARBA" id="ARBA00023034"/>
    </source>
</evidence>
<evidence type="ECO:0000313" key="7">
    <source>
        <dbReference type="Proteomes" id="UP001057455"/>
    </source>
</evidence>
<dbReference type="EMBL" id="BLIY01000017">
    <property type="protein sequence ID" value="GFE55123.1"/>
    <property type="molecule type" value="Genomic_DNA"/>
</dbReference>
<dbReference type="InterPro" id="IPR008942">
    <property type="entry name" value="ENTH_VHS"/>
</dbReference>
<evidence type="ECO:0000256" key="5">
    <source>
        <dbReference type="SAM" id="MobiDB-lite"/>
    </source>
</evidence>
<dbReference type="PANTHER" id="PTHR21514">
    <property type="entry name" value="AP-4 COMPLEX ACCESSORY SUBUNIT TEPSIN"/>
    <property type="match status" value="1"/>
</dbReference>
<gene>
    <name evidence="6" type="ORF">BaOVIS_025270</name>
</gene>
<evidence type="ECO:0000256" key="4">
    <source>
        <dbReference type="ARBA" id="ARBA00023329"/>
    </source>
</evidence>
<dbReference type="InterPro" id="IPR039273">
    <property type="entry name" value="TEPSIN"/>
</dbReference>
<evidence type="ECO:0000256" key="1">
    <source>
        <dbReference type="ARBA" id="ARBA00004541"/>
    </source>
</evidence>
<name>A0A9W5WVN0_BABOV</name>
<keyword evidence="4" id="KW-0968">Cytoplasmic vesicle</keyword>
<evidence type="ECO:0000256" key="2">
    <source>
        <dbReference type="ARBA" id="ARBA00004555"/>
    </source>
</evidence>
<comment type="subcellular location">
    <subcellularLocation>
        <location evidence="1">Cytoplasmic vesicle</location>
    </subcellularLocation>
    <subcellularLocation>
        <location evidence="2">Golgi apparatus</location>
    </subcellularLocation>
</comment>
<dbReference type="OrthoDB" id="118154at2759"/>
<reference evidence="6" key="1">
    <citation type="submission" date="2019-12" db="EMBL/GenBank/DDBJ databases">
        <title>Genome sequence of Babesia ovis.</title>
        <authorList>
            <person name="Yamagishi J."/>
            <person name="Sevinc F."/>
            <person name="Xuan X."/>
        </authorList>
    </citation>
    <scope>NUCLEOTIDE SEQUENCE</scope>
    <source>
        <strain evidence="6">Selcuk</strain>
    </source>
</reference>
<dbReference type="CDD" id="cd03572">
    <property type="entry name" value="ENTH_like_Tepsin"/>
    <property type="match status" value="1"/>
</dbReference>
<protein>
    <submittedName>
        <fullName evidence="6">CCAAT-box DNA binding protein subunit B, putative</fullName>
    </submittedName>
</protein>
<sequence>MAQHESLSSNQRNLLSRATSATSEPTPGYVYKDITDMVVRDPSILPTVENYLLQKLERNEPYVKFKCLKLLKNLCTRLPHEFNRNKVCQSQAVVDARNYKAPYSEYNGDYLCHMVRNEVEDLLKVVYGQQQGVGSGAASGSDPNRMVGFGNMASANQGGYYEQGVSSGGFGNMPNVQGVGSGGFGNMHNAQGVGSGGFGNMHNAQGVGSGGFGNMPMNNTGYQNKSSGISSWFGSKASNNASYSNVGGPRMDGFGNQISKQSSSKSVGSSAFKLITDVATKYLPNSVIDKIERVGSTFVSSTSDKFERHVAPVMDMRRQPERAGYSGTFQTVDRHSPRLNPLPQNNVSEPTLLPSLIQDSNLKNNATEDISGESESKLVKEVLTFSGIKVTPSQQIIDDFLVRLKDLNVRYVVYELISCLNNRASNWQVQLRVLCFFEVLLTRANMQPDVRIYAISELEPILTKCREETRLKNKAERLIQLVGESPNTAHGSSDLISTSSSTEVVGKSTMQTTNNNTLDMDLFTTSNNRAISAKQPEPLRNVPSDFTNPAFDLMDSFSPVSSVRTPQGSQTTNQNKQKGADDLFDFDKLNINASKGNTSSTEQDLFAALDTVSFQPQAQGSTQLI</sequence>
<dbReference type="GO" id="GO:0032588">
    <property type="term" value="C:trans-Golgi network membrane"/>
    <property type="evidence" value="ECO:0007669"/>
    <property type="project" value="TreeGrafter"/>
</dbReference>
<feature type="region of interest" description="Disordered" evidence="5">
    <location>
        <begin position="557"/>
        <end position="579"/>
    </location>
</feature>
<dbReference type="GO" id="GO:0031410">
    <property type="term" value="C:cytoplasmic vesicle"/>
    <property type="evidence" value="ECO:0007669"/>
    <property type="project" value="UniProtKB-SubCell"/>
</dbReference>
<feature type="region of interest" description="Disordered" evidence="5">
    <location>
        <begin position="1"/>
        <end position="23"/>
    </location>
</feature>
<dbReference type="Gene3D" id="1.25.40.90">
    <property type="match status" value="1"/>
</dbReference>
<dbReference type="AlphaFoldDB" id="A0A9W5WVN0"/>
<dbReference type="InterPro" id="IPR035802">
    <property type="entry name" value="ENTH/VHS_tepsin"/>
</dbReference>
<feature type="compositionally biased region" description="Low complexity" evidence="5">
    <location>
        <begin position="1"/>
        <end position="17"/>
    </location>
</feature>
<accession>A0A9W5WVN0</accession>
<evidence type="ECO:0000313" key="6">
    <source>
        <dbReference type="EMBL" id="GFE55123.1"/>
    </source>
</evidence>
<proteinExistence type="predicted"/>
<dbReference type="Proteomes" id="UP001057455">
    <property type="component" value="Unassembled WGS sequence"/>
</dbReference>
<dbReference type="PANTHER" id="PTHR21514:SF0">
    <property type="entry name" value="AP-4 COMPLEX ACCESSORY SUBUNIT TEPSIN"/>
    <property type="match status" value="1"/>
</dbReference>
<keyword evidence="3" id="KW-0333">Golgi apparatus</keyword>
<keyword evidence="7" id="KW-1185">Reference proteome</keyword>
<organism evidence="6 7">
    <name type="scientific">Babesia ovis</name>
    <dbReference type="NCBI Taxonomy" id="5869"/>
    <lineage>
        <taxon>Eukaryota</taxon>
        <taxon>Sar</taxon>
        <taxon>Alveolata</taxon>
        <taxon>Apicomplexa</taxon>
        <taxon>Aconoidasida</taxon>
        <taxon>Piroplasmida</taxon>
        <taxon>Babesiidae</taxon>
        <taxon>Babesia</taxon>
    </lineage>
</organism>